<comment type="subunit">
    <text evidence="4">Monomer.</text>
</comment>
<gene>
    <name evidence="14" type="ORF">GQ55_2G164400</name>
</gene>
<feature type="chain" id="PRO_5015704898" description="Alpha-amylase" evidence="11">
    <location>
        <begin position="26"/>
        <end position="406"/>
    </location>
</feature>
<evidence type="ECO:0000256" key="2">
    <source>
        <dbReference type="ARBA" id="ARBA00001913"/>
    </source>
</evidence>
<evidence type="ECO:0000256" key="10">
    <source>
        <dbReference type="RuleBase" id="RU361134"/>
    </source>
</evidence>
<evidence type="ECO:0000256" key="5">
    <source>
        <dbReference type="ARBA" id="ARBA00012595"/>
    </source>
</evidence>
<evidence type="ECO:0000256" key="6">
    <source>
        <dbReference type="ARBA" id="ARBA00022801"/>
    </source>
</evidence>
<dbReference type="STRING" id="1504633.A0A2T7EPY6"/>
<keyword evidence="8 10" id="KW-0326">Glycosidase</keyword>
<feature type="domain" description="Alpha-amylase C-terminal beta-sheet" evidence="13">
    <location>
        <begin position="345"/>
        <end position="405"/>
    </location>
</feature>
<dbReference type="SUPFAM" id="SSF51445">
    <property type="entry name" value="(Trans)glycosidases"/>
    <property type="match status" value="1"/>
</dbReference>
<evidence type="ECO:0000256" key="7">
    <source>
        <dbReference type="ARBA" id="ARBA00023277"/>
    </source>
</evidence>
<dbReference type="GO" id="GO:0005975">
    <property type="term" value="P:carbohydrate metabolic process"/>
    <property type="evidence" value="ECO:0007669"/>
    <property type="project" value="InterPro"/>
</dbReference>
<comment type="catalytic activity">
    <reaction evidence="1 10">
        <text>Endohydrolysis of (1-&gt;4)-alpha-D-glucosidic linkages in polysaccharides containing three or more (1-&gt;4)-alpha-linked D-glucose units.</text>
        <dbReference type="EC" id="3.2.1.1"/>
    </reaction>
</comment>
<keyword evidence="15" id="KW-1185">Reference proteome</keyword>
<comment type="similarity">
    <text evidence="3 9">Belongs to the glycosyl hydrolase 13 family.</text>
</comment>
<organism evidence="14 15">
    <name type="scientific">Panicum hallii var. hallii</name>
    <dbReference type="NCBI Taxonomy" id="1504633"/>
    <lineage>
        <taxon>Eukaryota</taxon>
        <taxon>Viridiplantae</taxon>
        <taxon>Streptophyta</taxon>
        <taxon>Embryophyta</taxon>
        <taxon>Tracheophyta</taxon>
        <taxon>Spermatophyta</taxon>
        <taxon>Magnoliopsida</taxon>
        <taxon>Liliopsida</taxon>
        <taxon>Poales</taxon>
        <taxon>Poaceae</taxon>
        <taxon>PACMAD clade</taxon>
        <taxon>Panicoideae</taxon>
        <taxon>Panicodae</taxon>
        <taxon>Paniceae</taxon>
        <taxon>Panicinae</taxon>
        <taxon>Panicum</taxon>
        <taxon>Panicum sect. Panicum</taxon>
    </lineage>
</organism>
<dbReference type="AlphaFoldDB" id="A0A2T7EPY6"/>
<evidence type="ECO:0000256" key="3">
    <source>
        <dbReference type="ARBA" id="ARBA00008061"/>
    </source>
</evidence>
<feature type="domain" description="Glycosyl hydrolase family 13 catalytic" evidence="12">
    <location>
        <begin position="26"/>
        <end position="344"/>
    </location>
</feature>
<dbReference type="OrthoDB" id="672136at2759"/>
<reference evidence="14 15" key="1">
    <citation type="submission" date="2018-04" db="EMBL/GenBank/DDBJ databases">
        <title>WGS assembly of Panicum hallii var. hallii HAL2.</title>
        <authorList>
            <person name="Lovell J."/>
            <person name="Jenkins J."/>
            <person name="Lowry D."/>
            <person name="Mamidi S."/>
            <person name="Sreedasyam A."/>
            <person name="Weng X."/>
            <person name="Barry K."/>
            <person name="Bonette J."/>
            <person name="Campitelli B."/>
            <person name="Daum C."/>
            <person name="Gordon S."/>
            <person name="Gould B."/>
            <person name="Lipzen A."/>
            <person name="MacQueen A."/>
            <person name="Palacio-Mejia J."/>
            <person name="Plott C."/>
            <person name="Shakirov E."/>
            <person name="Shu S."/>
            <person name="Yoshinaga Y."/>
            <person name="Zane M."/>
            <person name="Rokhsar D."/>
            <person name="Grimwood J."/>
            <person name="Schmutz J."/>
            <person name="Juenger T."/>
        </authorList>
    </citation>
    <scope>NUCLEOTIDE SEQUENCE [LARGE SCALE GENOMIC DNA]</scope>
    <source>
        <strain evidence="15">cv. HAL2</strain>
    </source>
</reference>
<dbReference type="PRINTS" id="PR00110">
    <property type="entry name" value="ALPHAAMYLASE"/>
</dbReference>
<protein>
    <recommendedName>
        <fullName evidence="5 10">Alpha-amylase</fullName>
        <ecNumber evidence="5 10">3.2.1.1</ecNumber>
    </recommendedName>
</protein>
<evidence type="ECO:0000256" key="9">
    <source>
        <dbReference type="RuleBase" id="RU003615"/>
    </source>
</evidence>
<keyword evidence="11" id="KW-0732">Signal</keyword>
<dbReference type="Gene3D" id="2.60.40.1180">
    <property type="entry name" value="Golgi alpha-mannosidase II"/>
    <property type="match status" value="1"/>
</dbReference>
<keyword evidence="7 10" id="KW-0119">Carbohydrate metabolism</keyword>
<evidence type="ECO:0000256" key="4">
    <source>
        <dbReference type="ARBA" id="ARBA00011245"/>
    </source>
</evidence>
<dbReference type="InterPro" id="IPR006046">
    <property type="entry name" value="Alpha_amylase"/>
</dbReference>
<dbReference type="SMART" id="SM00810">
    <property type="entry name" value="Alpha-amyl_C2"/>
    <property type="match status" value="1"/>
</dbReference>
<sequence>MSESQPCLFLFLIVLLGLSSQSAHSQILLQAFNWESWNTGVSGWYDEPRSMTSGITHVWLPPPSHSVDAQGYLPGRLYDLNASKYGSEAQLRAVIAAFHGKGIKCIADIVINHRRAEHMDSRGIYCIFEGGTPDGRLDWGPHMIYRDDSYSDGTGYADTALEYQPAPDLDHLNDRVRSELTEWLKWMKTDVGFDGWRLDFARGYSVRGGRRHILTDMAYGADQDAHRQILAAWVDAVGGRAAAFDFTTRGVLQAALDYSEPWKKMQDAQGRAPGLVGLRPAQAVTFVDNHDTGSKTQHISPLPAEKVSQGYAYILTHPGTPCVFYDHFFDPSLKDEITRMMKIRTRNDIGPGSSLRILLAENDAYVAEIDGRVIAKVGARYDASSSIPQGFQVSTSGNDYAIWEKL</sequence>
<dbReference type="InterPro" id="IPR012850">
    <property type="entry name" value="A-amylase_bs_C"/>
</dbReference>
<name>A0A2T7EPY6_9POAL</name>
<keyword evidence="6 10" id="KW-0378">Hydrolase</keyword>
<evidence type="ECO:0000256" key="1">
    <source>
        <dbReference type="ARBA" id="ARBA00000548"/>
    </source>
</evidence>
<dbReference type="EC" id="3.2.1.1" evidence="5 10"/>
<dbReference type="GO" id="GO:0005509">
    <property type="term" value="F:calcium ion binding"/>
    <property type="evidence" value="ECO:0007669"/>
    <property type="project" value="InterPro"/>
</dbReference>
<evidence type="ECO:0000259" key="13">
    <source>
        <dbReference type="SMART" id="SM00810"/>
    </source>
</evidence>
<dbReference type="PANTHER" id="PTHR43447">
    <property type="entry name" value="ALPHA-AMYLASE"/>
    <property type="match status" value="1"/>
</dbReference>
<dbReference type="SMART" id="SM00642">
    <property type="entry name" value="Aamy"/>
    <property type="match status" value="1"/>
</dbReference>
<dbReference type="GO" id="GO:0004556">
    <property type="term" value="F:alpha-amylase activity"/>
    <property type="evidence" value="ECO:0007669"/>
    <property type="project" value="UniProtKB-UniRule"/>
</dbReference>
<evidence type="ECO:0000313" key="15">
    <source>
        <dbReference type="Proteomes" id="UP000244336"/>
    </source>
</evidence>
<evidence type="ECO:0000313" key="14">
    <source>
        <dbReference type="EMBL" id="PUZ69890.1"/>
    </source>
</evidence>
<dbReference type="Pfam" id="PF07821">
    <property type="entry name" value="Alpha-amyl_C2"/>
    <property type="match status" value="1"/>
</dbReference>
<dbReference type="Proteomes" id="UP000244336">
    <property type="component" value="Chromosome 2"/>
</dbReference>
<evidence type="ECO:0000256" key="8">
    <source>
        <dbReference type="ARBA" id="ARBA00023295"/>
    </source>
</evidence>
<feature type="signal peptide" evidence="11">
    <location>
        <begin position="1"/>
        <end position="25"/>
    </location>
</feature>
<dbReference type="InterPro" id="IPR013780">
    <property type="entry name" value="Glyco_hydro_b"/>
</dbReference>
<dbReference type="InterPro" id="IPR006047">
    <property type="entry name" value="GH13_cat_dom"/>
</dbReference>
<dbReference type="Pfam" id="PF00128">
    <property type="entry name" value="Alpha-amylase"/>
    <property type="match status" value="1"/>
</dbReference>
<evidence type="ECO:0000256" key="11">
    <source>
        <dbReference type="SAM" id="SignalP"/>
    </source>
</evidence>
<dbReference type="EMBL" id="CM009750">
    <property type="protein sequence ID" value="PUZ69890.1"/>
    <property type="molecule type" value="Genomic_DNA"/>
</dbReference>
<proteinExistence type="inferred from homology"/>
<dbReference type="CDD" id="cd11314">
    <property type="entry name" value="AmyAc_arch_bac_plant_AmyA"/>
    <property type="match status" value="1"/>
</dbReference>
<evidence type="ECO:0000259" key="12">
    <source>
        <dbReference type="SMART" id="SM00642"/>
    </source>
</evidence>
<dbReference type="Gene3D" id="3.20.20.80">
    <property type="entry name" value="Glycosidases"/>
    <property type="match status" value="1"/>
</dbReference>
<comment type="cofactor">
    <cofactor evidence="2">
        <name>Ca(2+)</name>
        <dbReference type="ChEBI" id="CHEBI:29108"/>
    </cofactor>
</comment>
<dbReference type="InterPro" id="IPR017853">
    <property type="entry name" value="GH"/>
</dbReference>
<dbReference type="SUPFAM" id="SSF51011">
    <property type="entry name" value="Glycosyl hydrolase domain"/>
    <property type="match status" value="1"/>
</dbReference>
<accession>A0A2T7EPY6</accession>
<dbReference type="Gramene" id="PUZ69890">
    <property type="protein sequence ID" value="PUZ69890"/>
    <property type="gene ID" value="GQ55_2G164400"/>
</dbReference>